<protein>
    <recommendedName>
        <fullName evidence="8">RRM domain-containing protein</fullName>
    </recommendedName>
</protein>
<reference evidence="9" key="1">
    <citation type="journal article" date="2021" name="Proc. Natl. Acad. Sci. U.S.A.">
        <title>Three genomes in the algal genus Volvox reveal the fate of a haploid sex-determining region after a transition to homothallism.</title>
        <authorList>
            <person name="Yamamoto K."/>
            <person name="Hamaji T."/>
            <person name="Kawai-Toyooka H."/>
            <person name="Matsuzaki R."/>
            <person name="Takahashi F."/>
            <person name="Nishimura Y."/>
            <person name="Kawachi M."/>
            <person name="Noguchi H."/>
            <person name="Minakuchi Y."/>
            <person name="Umen J.G."/>
            <person name="Toyoda A."/>
            <person name="Nozaki H."/>
        </authorList>
    </citation>
    <scope>NUCLEOTIDE SEQUENCE</scope>
    <source>
        <strain evidence="10">NIES-3785</strain>
        <strain evidence="9">NIES-3786</strain>
    </source>
</reference>
<dbReference type="GO" id="GO:0005634">
    <property type="term" value="C:nucleus"/>
    <property type="evidence" value="ECO:0007669"/>
    <property type="project" value="UniProtKB-SubCell"/>
</dbReference>
<dbReference type="EMBL" id="BNCQ01000002">
    <property type="protein sequence ID" value="GIL95697.1"/>
    <property type="molecule type" value="Genomic_DNA"/>
</dbReference>
<evidence type="ECO:0000256" key="6">
    <source>
        <dbReference type="PROSITE-ProRule" id="PRU00176"/>
    </source>
</evidence>
<evidence type="ECO:0000313" key="10">
    <source>
        <dbReference type="EMBL" id="GIL95697.1"/>
    </source>
</evidence>
<dbReference type="GO" id="GO:0005737">
    <property type="term" value="C:cytoplasm"/>
    <property type="evidence" value="ECO:0007669"/>
    <property type="project" value="TreeGrafter"/>
</dbReference>
<dbReference type="GO" id="GO:0003729">
    <property type="term" value="F:mRNA binding"/>
    <property type="evidence" value="ECO:0007669"/>
    <property type="project" value="TreeGrafter"/>
</dbReference>
<dbReference type="PANTHER" id="PTHR23003">
    <property type="entry name" value="RNA RECOGNITION MOTIF RRM DOMAIN CONTAINING PROTEIN"/>
    <property type="match status" value="1"/>
</dbReference>
<dbReference type="PANTHER" id="PTHR23003:SF62">
    <property type="entry name" value="SERINE_ARGININE (SR)-TYPE SHUTTLING MRNA BINDING PROTEIN NPL3"/>
    <property type="match status" value="1"/>
</dbReference>
<dbReference type="SMART" id="SM00360">
    <property type="entry name" value="RRM"/>
    <property type="match status" value="2"/>
</dbReference>
<dbReference type="OrthoDB" id="1099063at2759"/>
<keyword evidence="3" id="KW-0677">Repeat</keyword>
<feature type="region of interest" description="Disordered" evidence="7">
    <location>
        <begin position="191"/>
        <end position="311"/>
    </location>
</feature>
<feature type="compositionally biased region" description="Basic residues" evidence="7">
    <location>
        <begin position="226"/>
        <end position="285"/>
    </location>
</feature>
<dbReference type="Pfam" id="PF00076">
    <property type="entry name" value="RRM_1"/>
    <property type="match status" value="2"/>
</dbReference>
<sequence>MGDTRVFVGNLPMDVREREVEDLFFKYGRIRSVDLKIGPRPPAFAFVEFEDQRDAYDAVRGRDGIEFQGQRLRVEISHGRRGGGGGGGGGYGGGGGGNYGGHGGGNSYGGVSGSARSLGPNPFGPSRRTDFRVIVTGLPISCSWQDLKDHMRRAGEVTFSQVMRDGRGMLGLIDYATRDDMETALRKLDNSDFRNPYDSARIRVREDRDGGGAAAAGGGGGGGGSSRRRSSRSKSRSRSRSKSMSRSRSRSRSRSKSRSPSRGKSRSRSRSPARSKSRSRSRSRSRSASPARSGGRSRSRSPPRDDDHRGE</sequence>
<dbReference type="EMBL" id="BNCP01000039">
    <property type="protein sequence ID" value="GIL87419.1"/>
    <property type="molecule type" value="Genomic_DNA"/>
</dbReference>
<dbReference type="Proteomes" id="UP000747110">
    <property type="component" value="Unassembled WGS sequence"/>
</dbReference>
<keyword evidence="2" id="KW-0507">mRNA processing</keyword>
<evidence type="ECO:0000313" key="11">
    <source>
        <dbReference type="Proteomes" id="UP000747110"/>
    </source>
</evidence>
<proteinExistence type="predicted"/>
<keyword evidence="5" id="KW-0539">Nucleus</keyword>
<keyword evidence="4 6" id="KW-0694">RNA-binding</keyword>
<feature type="compositionally biased region" description="Gly residues" evidence="7">
    <location>
        <begin position="211"/>
        <end position="225"/>
    </location>
</feature>
<evidence type="ECO:0000256" key="2">
    <source>
        <dbReference type="ARBA" id="ARBA00022664"/>
    </source>
</evidence>
<feature type="compositionally biased region" description="Basic and acidic residues" evidence="7">
    <location>
        <begin position="302"/>
        <end position="311"/>
    </location>
</feature>
<accession>A0A8J4CS18</accession>
<evidence type="ECO:0000313" key="9">
    <source>
        <dbReference type="EMBL" id="GIL87419.1"/>
    </source>
</evidence>
<dbReference type="Gene3D" id="3.30.70.330">
    <property type="match status" value="2"/>
</dbReference>
<dbReference type="InterPro" id="IPR035979">
    <property type="entry name" value="RBD_domain_sf"/>
</dbReference>
<evidence type="ECO:0000259" key="8">
    <source>
        <dbReference type="PROSITE" id="PS50102"/>
    </source>
</evidence>
<organism evidence="9 11">
    <name type="scientific">Volvox reticuliferus</name>
    <dbReference type="NCBI Taxonomy" id="1737510"/>
    <lineage>
        <taxon>Eukaryota</taxon>
        <taxon>Viridiplantae</taxon>
        <taxon>Chlorophyta</taxon>
        <taxon>core chlorophytes</taxon>
        <taxon>Chlorophyceae</taxon>
        <taxon>CS clade</taxon>
        <taxon>Chlamydomonadales</taxon>
        <taxon>Volvocaceae</taxon>
        <taxon>Volvox</taxon>
    </lineage>
</organism>
<gene>
    <name evidence="9" type="ORF">Vretifemale_15525</name>
    <name evidence="10" type="ORF">Vretimale_1672</name>
</gene>
<evidence type="ECO:0000256" key="5">
    <source>
        <dbReference type="ARBA" id="ARBA00023242"/>
    </source>
</evidence>
<dbReference type="PROSITE" id="PS50102">
    <property type="entry name" value="RRM"/>
    <property type="match status" value="2"/>
</dbReference>
<feature type="domain" description="RRM" evidence="8">
    <location>
        <begin position="4"/>
        <end position="79"/>
    </location>
</feature>
<keyword evidence="11" id="KW-1185">Reference proteome</keyword>
<evidence type="ECO:0000256" key="7">
    <source>
        <dbReference type="SAM" id="MobiDB-lite"/>
    </source>
</evidence>
<evidence type="ECO:0000256" key="4">
    <source>
        <dbReference type="ARBA" id="ARBA00022884"/>
    </source>
</evidence>
<evidence type="ECO:0000256" key="3">
    <source>
        <dbReference type="ARBA" id="ARBA00022737"/>
    </source>
</evidence>
<feature type="domain" description="RRM" evidence="8">
    <location>
        <begin position="131"/>
        <end position="209"/>
    </location>
</feature>
<dbReference type="Proteomes" id="UP000722791">
    <property type="component" value="Unassembled WGS sequence"/>
</dbReference>
<dbReference type="AlphaFoldDB" id="A0A8J4CS18"/>
<comment type="caution">
    <text evidence="9">The sequence shown here is derived from an EMBL/GenBank/DDBJ whole genome shotgun (WGS) entry which is preliminary data.</text>
</comment>
<dbReference type="InterPro" id="IPR012677">
    <property type="entry name" value="Nucleotide-bd_a/b_plait_sf"/>
</dbReference>
<dbReference type="InterPro" id="IPR050374">
    <property type="entry name" value="RRT5_SRSF_SR"/>
</dbReference>
<comment type="subcellular location">
    <subcellularLocation>
        <location evidence="1">Nucleus</location>
    </subcellularLocation>
</comment>
<name>A0A8J4CS18_9CHLO</name>
<dbReference type="SUPFAM" id="SSF54928">
    <property type="entry name" value="RNA-binding domain, RBD"/>
    <property type="match status" value="1"/>
</dbReference>
<dbReference type="GO" id="GO:0006397">
    <property type="term" value="P:mRNA processing"/>
    <property type="evidence" value="ECO:0007669"/>
    <property type="project" value="UniProtKB-KW"/>
</dbReference>
<dbReference type="InterPro" id="IPR000504">
    <property type="entry name" value="RRM_dom"/>
</dbReference>
<evidence type="ECO:0000256" key="1">
    <source>
        <dbReference type="ARBA" id="ARBA00004123"/>
    </source>
</evidence>
<feature type="compositionally biased region" description="Basic and acidic residues" evidence="7">
    <location>
        <begin position="200"/>
        <end position="210"/>
    </location>
</feature>